<reference evidence="1" key="1">
    <citation type="journal article" date="2021" name="Front. Microbiol.">
        <title>Comprehensive Comparative Genomics and Phenotyping of Methylobacterium Species.</title>
        <authorList>
            <person name="Alessa O."/>
            <person name="Ogura Y."/>
            <person name="Fujitani Y."/>
            <person name="Takami H."/>
            <person name="Hayashi T."/>
            <person name="Sahin N."/>
            <person name="Tani A."/>
        </authorList>
    </citation>
    <scope>NUCLEOTIDE SEQUENCE</scope>
    <source>
        <strain evidence="1">LMG 23639</strain>
    </source>
</reference>
<dbReference type="EMBL" id="BPQR01000013">
    <property type="protein sequence ID" value="GJE05583.1"/>
    <property type="molecule type" value="Genomic_DNA"/>
</dbReference>
<proteinExistence type="predicted"/>
<dbReference type="Proteomes" id="UP001055102">
    <property type="component" value="Unassembled WGS sequence"/>
</dbReference>
<comment type="caution">
    <text evidence="1">The sequence shown here is derived from an EMBL/GenBank/DDBJ whole genome shotgun (WGS) entry which is preliminary data.</text>
</comment>
<protein>
    <submittedName>
        <fullName evidence="1">Uncharacterized protein</fullName>
    </submittedName>
</protein>
<name>A0ABQ4SUN7_9HYPH</name>
<organism evidence="1 2">
    <name type="scientific">Methylobacterium jeotgali</name>
    <dbReference type="NCBI Taxonomy" id="381630"/>
    <lineage>
        <taxon>Bacteria</taxon>
        <taxon>Pseudomonadati</taxon>
        <taxon>Pseudomonadota</taxon>
        <taxon>Alphaproteobacteria</taxon>
        <taxon>Hyphomicrobiales</taxon>
        <taxon>Methylobacteriaceae</taxon>
        <taxon>Methylobacterium</taxon>
    </lineage>
</organism>
<evidence type="ECO:0000313" key="2">
    <source>
        <dbReference type="Proteomes" id="UP001055102"/>
    </source>
</evidence>
<gene>
    <name evidence="1" type="ORF">AOPFMNJM_0886</name>
</gene>
<sequence length="142" mass="15143">MTPVSASDVERDLAEEAARSRLRLRFDKVALRVVGALRSRLAAIVPEGEAVLVAIAAPIRRPTETAASIEALAPRASAGPVGETVHGNDVRLRWIKGARANMPRVIAFVHNPGPDGERLLDLAEARVTGAERPDQRSASDPS</sequence>
<keyword evidence="2" id="KW-1185">Reference proteome</keyword>
<accession>A0ABQ4SUN7</accession>
<evidence type="ECO:0000313" key="1">
    <source>
        <dbReference type="EMBL" id="GJE05583.1"/>
    </source>
</evidence>
<reference evidence="1" key="2">
    <citation type="submission" date="2021-08" db="EMBL/GenBank/DDBJ databases">
        <authorList>
            <person name="Tani A."/>
            <person name="Ola A."/>
            <person name="Ogura Y."/>
            <person name="Katsura K."/>
            <person name="Hayashi T."/>
        </authorList>
    </citation>
    <scope>NUCLEOTIDE SEQUENCE</scope>
    <source>
        <strain evidence="1">LMG 23639</strain>
    </source>
</reference>